<organism evidence="1 2">
    <name type="scientific">Actinomyces oris</name>
    <dbReference type="NCBI Taxonomy" id="544580"/>
    <lineage>
        <taxon>Bacteria</taxon>
        <taxon>Bacillati</taxon>
        <taxon>Actinomycetota</taxon>
        <taxon>Actinomycetes</taxon>
        <taxon>Actinomycetales</taxon>
        <taxon>Actinomycetaceae</taxon>
        <taxon>Actinomyces</taxon>
    </lineage>
</organism>
<name>A0A1Q8WWV9_9ACTO</name>
<evidence type="ECO:0000313" key="1">
    <source>
        <dbReference type="EMBL" id="OLO72581.1"/>
    </source>
</evidence>
<sequence>MATVYGCCGCAPLSGAALLEPIVAFVSRNRFVSISVPVGVRWAVMPRVEDPFEEESSAVDAWAKEQACGQEWNGRC</sequence>
<comment type="caution">
    <text evidence="1">The sequence shown here is derived from an EMBL/GenBank/DDBJ whole genome shotgun (WGS) entry which is preliminary data.</text>
</comment>
<accession>A0A1Q8WWV9</accession>
<evidence type="ECO:0000313" key="2">
    <source>
        <dbReference type="Proteomes" id="UP000185963"/>
    </source>
</evidence>
<dbReference type="EMBL" id="MSKS01000006">
    <property type="protein sequence ID" value="OLO72581.1"/>
    <property type="molecule type" value="Genomic_DNA"/>
</dbReference>
<dbReference type="AlphaFoldDB" id="A0A1Q8WWV9"/>
<gene>
    <name evidence="1" type="ORF">BKH20_01910</name>
</gene>
<proteinExistence type="predicted"/>
<reference evidence="1 2" key="1">
    <citation type="submission" date="2016-12" db="EMBL/GenBank/DDBJ databases">
        <title>Genomic comparison of strains in the 'Actinomyces naeslundii' group.</title>
        <authorList>
            <person name="Mughal S.R."/>
            <person name="Do T."/>
            <person name="Gilbert S.C."/>
            <person name="Witherden E.A."/>
            <person name="Didelot X."/>
            <person name="Beighton D."/>
        </authorList>
    </citation>
    <scope>NUCLEOTIDE SEQUENCE [LARGE SCALE GENOMIC DNA]</scope>
    <source>
        <strain evidence="1 2">WE8B-23</strain>
    </source>
</reference>
<protein>
    <submittedName>
        <fullName evidence="1">Uncharacterized protein</fullName>
    </submittedName>
</protein>
<dbReference type="Proteomes" id="UP000185963">
    <property type="component" value="Unassembled WGS sequence"/>
</dbReference>